<evidence type="ECO:0000256" key="3">
    <source>
        <dbReference type="ARBA" id="ARBA00022801"/>
    </source>
</evidence>
<dbReference type="Gene3D" id="1.10.150.520">
    <property type="match status" value="1"/>
</dbReference>
<protein>
    <submittedName>
        <fullName evidence="5">HAD family hydrolase</fullName>
    </submittedName>
</protein>
<dbReference type="PANTHER" id="PTHR46470:SF2">
    <property type="entry name" value="GLYCERALDEHYDE 3-PHOSPHATE PHOSPHATASE"/>
    <property type="match status" value="1"/>
</dbReference>
<keyword evidence="3 5" id="KW-0378">Hydrolase</keyword>
<keyword evidence="4" id="KW-0460">Magnesium</keyword>
<name>A0ABY4WJS8_9BACL</name>
<dbReference type="InterPro" id="IPR041492">
    <property type="entry name" value="HAD_2"/>
</dbReference>
<dbReference type="PANTHER" id="PTHR46470">
    <property type="entry name" value="N-ACYLNEURAMINATE-9-PHOSPHATASE"/>
    <property type="match status" value="1"/>
</dbReference>
<dbReference type="RefSeq" id="WP_251874499.1">
    <property type="nucleotide sequence ID" value="NZ_CP098755.1"/>
</dbReference>
<dbReference type="InterPro" id="IPR051400">
    <property type="entry name" value="HAD-like_hydrolase"/>
</dbReference>
<dbReference type="GO" id="GO:0016787">
    <property type="term" value="F:hydrolase activity"/>
    <property type="evidence" value="ECO:0007669"/>
    <property type="project" value="UniProtKB-KW"/>
</dbReference>
<dbReference type="InterPro" id="IPR006439">
    <property type="entry name" value="HAD-SF_hydro_IA"/>
</dbReference>
<reference evidence="5" key="1">
    <citation type="submission" date="2022-06" db="EMBL/GenBank/DDBJ databases">
        <title>Genome sequencing of Brevibacillus sp. BB3-R1.</title>
        <authorList>
            <person name="Heo J."/>
            <person name="Lee D."/>
            <person name="Won M."/>
            <person name="Han B.-H."/>
            <person name="Hong S.-B."/>
            <person name="Kwon S.-W."/>
        </authorList>
    </citation>
    <scope>NUCLEOTIDE SEQUENCE</scope>
    <source>
        <strain evidence="5">BB3-R1</strain>
    </source>
</reference>
<gene>
    <name evidence="5" type="ORF">NDK47_09045</name>
</gene>
<keyword evidence="2" id="KW-0479">Metal-binding</keyword>
<sequence length="225" mass="26157">MSIKAILFDLDGTLLDRDSSLLSFVRDQYKRYPEFQVVEEEVFVQRFIELDQHGYVWKDKVYQQLIEEFSIQNLDWASLLDDYMRHFQRHCIGFPNLLSVLTACKQQGIKIALISNGVGQFQYDNFKALHIEHLFDEVLISEWEGLRKPDPAIFTRALRKLGVSAQQAVFVGDHPDTDVRASRDVGMKAVWKRNPHWERAKWADAVIDDLSELLSLALPDPARQH</sequence>
<dbReference type="SFLD" id="SFLDG01135">
    <property type="entry name" value="C1.5.6:_HAD__Beta-PGM__Phospha"/>
    <property type="match status" value="1"/>
</dbReference>
<dbReference type="Pfam" id="PF13419">
    <property type="entry name" value="HAD_2"/>
    <property type="match status" value="1"/>
</dbReference>
<proteinExistence type="predicted"/>
<dbReference type="NCBIfam" id="TIGR01549">
    <property type="entry name" value="HAD-SF-IA-v1"/>
    <property type="match status" value="1"/>
</dbReference>
<dbReference type="EMBL" id="CP098755">
    <property type="protein sequence ID" value="USG67400.1"/>
    <property type="molecule type" value="Genomic_DNA"/>
</dbReference>
<dbReference type="NCBIfam" id="TIGR01509">
    <property type="entry name" value="HAD-SF-IA-v3"/>
    <property type="match status" value="1"/>
</dbReference>
<comment type="cofactor">
    <cofactor evidence="1">
        <name>Mg(2+)</name>
        <dbReference type="ChEBI" id="CHEBI:18420"/>
    </cofactor>
</comment>
<evidence type="ECO:0000313" key="5">
    <source>
        <dbReference type="EMBL" id="USG67400.1"/>
    </source>
</evidence>
<dbReference type="PRINTS" id="PR00413">
    <property type="entry name" value="HADHALOGNASE"/>
</dbReference>
<evidence type="ECO:0000313" key="6">
    <source>
        <dbReference type="Proteomes" id="UP001056500"/>
    </source>
</evidence>
<dbReference type="InterPro" id="IPR023214">
    <property type="entry name" value="HAD_sf"/>
</dbReference>
<evidence type="ECO:0000256" key="2">
    <source>
        <dbReference type="ARBA" id="ARBA00022723"/>
    </source>
</evidence>
<dbReference type="InterPro" id="IPR036412">
    <property type="entry name" value="HAD-like_sf"/>
</dbReference>
<evidence type="ECO:0000256" key="1">
    <source>
        <dbReference type="ARBA" id="ARBA00001946"/>
    </source>
</evidence>
<accession>A0ABY4WJS8</accession>
<keyword evidence="6" id="KW-1185">Reference proteome</keyword>
<dbReference type="Gene3D" id="3.40.50.1000">
    <property type="entry name" value="HAD superfamily/HAD-like"/>
    <property type="match status" value="1"/>
</dbReference>
<dbReference type="SFLD" id="SFLDS00003">
    <property type="entry name" value="Haloacid_Dehalogenase"/>
    <property type="match status" value="1"/>
</dbReference>
<dbReference type="SUPFAM" id="SSF56784">
    <property type="entry name" value="HAD-like"/>
    <property type="match status" value="1"/>
</dbReference>
<organism evidence="5 6">
    <name type="scientific">Brevibacillus ruminantium</name>
    <dbReference type="NCBI Taxonomy" id="2950604"/>
    <lineage>
        <taxon>Bacteria</taxon>
        <taxon>Bacillati</taxon>
        <taxon>Bacillota</taxon>
        <taxon>Bacilli</taxon>
        <taxon>Bacillales</taxon>
        <taxon>Paenibacillaceae</taxon>
        <taxon>Brevibacillus</taxon>
    </lineage>
</organism>
<dbReference type="SFLD" id="SFLDG01129">
    <property type="entry name" value="C1.5:_HAD__Beta-PGM__Phosphata"/>
    <property type="match status" value="1"/>
</dbReference>
<dbReference type="Proteomes" id="UP001056500">
    <property type="component" value="Chromosome"/>
</dbReference>
<evidence type="ECO:0000256" key="4">
    <source>
        <dbReference type="ARBA" id="ARBA00022842"/>
    </source>
</evidence>